<protein>
    <submittedName>
        <fullName evidence="5">Helix-turn-helix transcriptional regulator</fullName>
    </submittedName>
</protein>
<dbReference type="OrthoDB" id="6670788at2"/>
<dbReference type="InterPro" id="IPR053142">
    <property type="entry name" value="PchR_regulatory_protein"/>
</dbReference>
<dbReference type="PROSITE" id="PS01124">
    <property type="entry name" value="HTH_ARAC_FAMILY_2"/>
    <property type="match status" value="1"/>
</dbReference>
<evidence type="ECO:0000313" key="5">
    <source>
        <dbReference type="EMBL" id="TWR51753.1"/>
    </source>
</evidence>
<dbReference type="Pfam" id="PF12833">
    <property type="entry name" value="HTH_18"/>
    <property type="match status" value="1"/>
</dbReference>
<evidence type="ECO:0000256" key="1">
    <source>
        <dbReference type="ARBA" id="ARBA00023015"/>
    </source>
</evidence>
<dbReference type="PANTHER" id="PTHR47893:SF1">
    <property type="entry name" value="REGULATORY PROTEIN PCHR"/>
    <property type="match status" value="1"/>
</dbReference>
<evidence type="ECO:0000313" key="6">
    <source>
        <dbReference type="Proteomes" id="UP000316123"/>
    </source>
</evidence>
<dbReference type="InterPro" id="IPR018060">
    <property type="entry name" value="HTH_AraC"/>
</dbReference>
<evidence type="ECO:0000256" key="3">
    <source>
        <dbReference type="ARBA" id="ARBA00023163"/>
    </source>
</evidence>
<dbReference type="SMART" id="SM00342">
    <property type="entry name" value="HTH_ARAC"/>
    <property type="match status" value="1"/>
</dbReference>
<organism evidence="5 6">
    <name type="scientific">Pseudomonas marginalis</name>
    <name type="common">Pseudomonas panacis</name>
    <dbReference type="NCBI Taxonomy" id="298"/>
    <lineage>
        <taxon>Bacteria</taxon>
        <taxon>Pseudomonadati</taxon>
        <taxon>Pseudomonadota</taxon>
        <taxon>Gammaproteobacteria</taxon>
        <taxon>Pseudomonadales</taxon>
        <taxon>Pseudomonadaceae</taxon>
        <taxon>Pseudomonas</taxon>
    </lineage>
</organism>
<dbReference type="Proteomes" id="UP000316123">
    <property type="component" value="Unassembled WGS sequence"/>
</dbReference>
<keyword evidence="3" id="KW-0804">Transcription</keyword>
<dbReference type="GO" id="GO:0043565">
    <property type="term" value="F:sequence-specific DNA binding"/>
    <property type="evidence" value="ECO:0007669"/>
    <property type="project" value="InterPro"/>
</dbReference>
<dbReference type="InterPro" id="IPR009057">
    <property type="entry name" value="Homeodomain-like_sf"/>
</dbReference>
<name>A0A9X9BM16_PSEMA</name>
<dbReference type="PANTHER" id="PTHR47893">
    <property type="entry name" value="REGULATORY PROTEIN PCHR"/>
    <property type="match status" value="1"/>
</dbReference>
<evidence type="ECO:0000259" key="4">
    <source>
        <dbReference type="PROSITE" id="PS01124"/>
    </source>
</evidence>
<comment type="caution">
    <text evidence="5">The sequence shown here is derived from an EMBL/GenBank/DDBJ whole genome shotgun (WGS) entry which is preliminary data.</text>
</comment>
<dbReference type="GO" id="GO:0003700">
    <property type="term" value="F:DNA-binding transcription factor activity"/>
    <property type="evidence" value="ECO:0007669"/>
    <property type="project" value="InterPro"/>
</dbReference>
<dbReference type="EMBL" id="VFEQ01000028">
    <property type="protein sequence ID" value="TWR51753.1"/>
    <property type="molecule type" value="Genomic_DNA"/>
</dbReference>
<gene>
    <name evidence="5" type="ORF">FIV41_27830</name>
</gene>
<accession>A0A9X9BM16</accession>
<dbReference type="SUPFAM" id="SSF46689">
    <property type="entry name" value="Homeodomain-like"/>
    <property type="match status" value="1"/>
</dbReference>
<proteinExistence type="predicted"/>
<dbReference type="InterPro" id="IPR020449">
    <property type="entry name" value="Tscrpt_reg_AraC-type_HTH"/>
</dbReference>
<dbReference type="PROSITE" id="PS00041">
    <property type="entry name" value="HTH_ARAC_FAMILY_1"/>
    <property type="match status" value="1"/>
</dbReference>
<evidence type="ECO:0000256" key="2">
    <source>
        <dbReference type="ARBA" id="ARBA00023125"/>
    </source>
</evidence>
<keyword evidence="1" id="KW-0805">Transcription regulation</keyword>
<dbReference type="Gene3D" id="1.10.10.60">
    <property type="entry name" value="Homeodomain-like"/>
    <property type="match status" value="1"/>
</dbReference>
<feature type="domain" description="HTH araC/xylS-type" evidence="4">
    <location>
        <begin position="218"/>
        <end position="315"/>
    </location>
</feature>
<sequence length="321" mass="35681">MIRPLMISVIICHRALRASSMSINHYVADQPLSPTFANLADEELDIRVLDLLPAQDCRIQANSEPSLSIAYYAQGSGWRQFADTPFMLLSPDTCCLYHGSVAIQGEGMLAANTRVRGVNISFAPQVLSRIGLDQQLLDQAGLWERRISTDGQARLVQFPAPTVLRKVGMAMLDCPLQGVAREIFLRGKAFEMLGEMVGYLQSGQLQPAVGARDRARIEQAHGLLKARPAEPWTLEALADAVTLNVRKLKQGFRQVYGKGAYTLLQDIRMELAAERLQRGERVVDAALEVGYSNPSHFAKVFRRHHGIAPSEYRNRCETPIK</sequence>
<dbReference type="GO" id="GO:0009893">
    <property type="term" value="P:positive regulation of metabolic process"/>
    <property type="evidence" value="ECO:0007669"/>
    <property type="project" value="UniProtKB-ARBA"/>
</dbReference>
<dbReference type="AlphaFoldDB" id="A0A9X9BM16"/>
<keyword evidence="2" id="KW-0238">DNA-binding</keyword>
<reference evidence="5 6" key="1">
    <citation type="submission" date="2019-06" db="EMBL/GenBank/DDBJ databases">
        <title>Pseudomonas bimorpha sp. nov. isolated from bovine raw milk and skim milk concentrate.</title>
        <authorList>
            <person name="Hofmann K."/>
            <person name="Huptas C."/>
            <person name="Doll E."/>
            <person name="Scherer S."/>
            <person name="Wenning M."/>
        </authorList>
    </citation>
    <scope>NUCLEOTIDE SEQUENCE [LARGE SCALE GENOMIC DNA]</scope>
    <source>
        <strain evidence="5 6">DSM 13124</strain>
    </source>
</reference>
<dbReference type="InterPro" id="IPR018062">
    <property type="entry name" value="HTH_AraC-typ_CS"/>
</dbReference>
<dbReference type="PRINTS" id="PR00032">
    <property type="entry name" value="HTHARAC"/>
</dbReference>